<evidence type="ECO:0000256" key="2">
    <source>
        <dbReference type="SAM" id="MobiDB-lite"/>
    </source>
</evidence>
<gene>
    <name evidence="5" type="ORF">DI609_05625</name>
</gene>
<keyword evidence="1" id="KW-0238">DNA-binding</keyword>
<dbReference type="EMBL" id="QFNY01000109">
    <property type="protein sequence ID" value="PZP00812.1"/>
    <property type="molecule type" value="Genomic_DNA"/>
</dbReference>
<comment type="caution">
    <text evidence="5">The sequence shown here is derived from an EMBL/GenBank/DDBJ whole genome shotgun (WGS) entry which is preliminary data.</text>
</comment>
<evidence type="ECO:0000313" key="5">
    <source>
        <dbReference type="EMBL" id="PZP00812.1"/>
    </source>
</evidence>
<dbReference type="Pfam" id="PF11774">
    <property type="entry name" value="Lsr2"/>
    <property type="match status" value="1"/>
</dbReference>
<dbReference type="Pfam" id="PF23359">
    <property type="entry name" value="Lsr2_DNA-bd"/>
    <property type="match status" value="1"/>
</dbReference>
<sequence length="112" mass="12641">MARKEITQYFDDIDNAPLAAEDVNVVEFAVDGVTYSMDVSTANREKFEEALAPYIAVARRVQRTSARRAPQSTNSPERNRAIREWAQANGLQVSDRGRIPQNIVDQYDEAHS</sequence>
<dbReference type="Proteomes" id="UP000249451">
    <property type="component" value="Unassembled WGS sequence"/>
</dbReference>
<evidence type="ECO:0000256" key="1">
    <source>
        <dbReference type="ARBA" id="ARBA00023125"/>
    </source>
</evidence>
<protein>
    <submittedName>
        <fullName evidence="5">Lsr2 family protein</fullName>
    </submittedName>
</protein>
<reference evidence="5 6" key="1">
    <citation type="submission" date="2017-11" db="EMBL/GenBank/DDBJ databases">
        <title>Infants hospitalized years apart are colonized by the same room-sourced microbial strains.</title>
        <authorList>
            <person name="Brooks B."/>
            <person name="Olm M.R."/>
            <person name="Firek B.A."/>
            <person name="Baker R."/>
            <person name="Thomas B.C."/>
            <person name="Morowitz M.J."/>
            <person name="Banfield J.F."/>
        </authorList>
    </citation>
    <scope>NUCLEOTIDE SEQUENCE [LARGE SCALE GENOMIC DNA]</scope>
    <source>
        <strain evidence="5">S2_012_000_R3_87</strain>
    </source>
</reference>
<evidence type="ECO:0000259" key="4">
    <source>
        <dbReference type="Pfam" id="PF23359"/>
    </source>
</evidence>
<feature type="domain" description="Lsr2 dimerization" evidence="3">
    <location>
        <begin position="1"/>
        <end position="62"/>
    </location>
</feature>
<dbReference type="GO" id="GO:0016746">
    <property type="term" value="F:acyltransferase activity"/>
    <property type="evidence" value="ECO:0007669"/>
    <property type="project" value="InterPro"/>
</dbReference>
<dbReference type="Gene3D" id="3.30.60.230">
    <property type="entry name" value="Lsr2, dimerization domain"/>
    <property type="match status" value="1"/>
</dbReference>
<dbReference type="GO" id="GO:0003677">
    <property type="term" value="F:DNA binding"/>
    <property type="evidence" value="ECO:0007669"/>
    <property type="project" value="UniProtKB-KW"/>
</dbReference>
<feature type="region of interest" description="Disordered" evidence="2">
    <location>
        <begin position="62"/>
        <end position="112"/>
    </location>
</feature>
<organism evidence="5 6">
    <name type="scientific">Corynebacterium urealyticum</name>
    <dbReference type="NCBI Taxonomy" id="43771"/>
    <lineage>
        <taxon>Bacteria</taxon>
        <taxon>Bacillati</taxon>
        <taxon>Actinomycetota</taxon>
        <taxon>Actinomycetes</taxon>
        <taxon>Mycobacteriales</taxon>
        <taxon>Corynebacteriaceae</taxon>
        <taxon>Corynebacterium</taxon>
    </lineage>
</organism>
<evidence type="ECO:0000259" key="3">
    <source>
        <dbReference type="Pfam" id="PF11774"/>
    </source>
</evidence>
<dbReference type="Gene3D" id="4.10.320.10">
    <property type="entry name" value="E3-binding domain"/>
    <property type="match status" value="1"/>
</dbReference>
<proteinExistence type="predicted"/>
<dbReference type="InterPro" id="IPR024412">
    <property type="entry name" value="Lsr2_dim_dom"/>
</dbReference>
<dbReference type="InterPro" id="IPR042261">
    <property type="entry name" value="Lsr2-like_dimerization"/>
</dbReference>
<name>A0A2W5D170_9CORY</name>
<feature type="domain" description="Lsr2 DNA-binding" evidence="4">
    <location>
        <begin position="75"/>
        <end position="110"/>
    </location>
</feature>
<dbReference type="InterPro" id="IPR036625">
    <property type="entry name" value="E3-bd_dom_sf"/>
</dbReference>
<dbReference type="AlphaFoldDB" id="A0A2W5D170"/>
<accession>A0A2W5D170</accession>
<evidence type="ECO:0000313" key="6">
    <source>
        <dbReference type="Proteomes" id="UP000249451"/>
    </source>
</evidence>
<dbReference type="InterPro" id="IPR055370">
    <property type="entry name" value="Lsr2_DNA-bd"/>
</dbReference>